<dbReference type="AlphaFoldDB" id="A0A7W7CGG1"/>
<protein>
    <submittedName>
        <fullName evidence="7">DNA-binding LacI/PurR family transcriptional regulator</fullName>
    </submittedName>
</protein>
<dbReference type="CDD" id="cd06267">
    <property type="entry name" value="PBP1_LacI_sugar_binding-like"/>
    <property type="match status" value="1"/>
</dbReference>
<feature type="region of interest" description="Disordered" evidence="5">
    <location>
        <begin position="311"/>
        <end position="333"/>
    </location>
</feature>
<keyword evidence="4" id="KW-0804">Transcription</keyword>
<dbReference type="PANTHER" id="PTHR30146:SF148">
    <property type="entry name" value="HTH-TYPE TRANSCRIPTIONAL REPRESSOR PURR-RELATED"/>
    <property type="match status" value="1"/>
</dbReference>
<evidence type="ECO:0000313" key="7">
    <source>
        <dbReference type="EMBL" id="MBB4679039.1"/>
    </source>
</evidence>
<accession>A0A7W7CGG1</accession>
<keyword evidence="2" id="KW-0805">Transcription regulation</keyword>
<dbReference type="RefSeq" id="WP_185004833.1">
    <property type="nucleotide sequence ID" value="NZ_BAAAUI010000046.1"/>
</dbReference>
<evidence type="ECO:0000256" key="2">
    <source>
        <dbReference type="ARBA" id="ARBA00023015"/>
    </source>
</evidence>
<evidence type="ECO:0000256" key="1">
    <source>
        <dbReference type="ARBA" id="ARBA00022491"/>
    </source>
</evidence>
<dbReference type="EMBL" id="JACHMH010000001">
    <property type="protein sequence ID" value="MBB4679039.1"/>
    <property type="molecule type" value="Genomic_DNA"/>
</dbReference>
<dbReference type="GO" id="GO:0003700">
    <property type="term" value="F:DNA-binding transcription factor activity"/>
    <property type="evidence" value="ECO:0007669"/>
    <property type="project" value="TreeGrafter"/>
</dbReference>
<dbReference type="Pfam" id="PF13377">
    <property type="entry name" value="Peripla_BP_3"/>
    <property type="match status" value="1"/>
</dbReference>
<dbReference type="InterPro" id="IPR010982">
    <property type="entry name" value="Lambda_DNA-bd_dom_sf"/>
</dbReference>
<comment type="caution">
    <text evidence="7">The sequence shown here is derived from an EMBL/GenBank/DDBJ whole genome shotgun (WGS) entry which is preliminary data.</text>
</comment>
<gene>
    <name evidence="7" type="ORF">HNR67_005157</name>
</gene>
<feature type="domain" description="HTH lacI-type" evidence="6">
    <location>
        <begin position="1"/>
        <end position="53"/>
    </location>
</feature>
<dbReference type="CDD" id="cd01392">
    <property type="entry name" value="HTH_LacI"/>
    <property type="match status" value="1"/>
</dbReference>
<dbReference type="Proteomes" id="UP000533598">
    <property type="component" value="Unassembled WGS sequence"/>
</dbReference>
<dbReference type="InterPro" id="IPR000843">
    <property type="entry name" value="HTH_LacI"/>
</dbReference>
<dbReference type="InterPro" id="IPR046335">
    <property type="entry name" value="LacI/GalR-like_sensor"/>
</dbReference>
<name>A0A7W7CGG1_9PSEU</name>
<proteinExistence type="predicted"/>
<keyword evidence="3 7" id="KW-0238">DNA-binding</keyword>
<evidence type="ECO:0000256" key="4">
    <source>
        <dbReference type="ARBA" id="ARBA00023163"/>
    </source>
</evidence>
<evidence type="ECO:0000313" key="8">
    <source>
        <dbReference type="Proteomes" id="UP000533598"/>
    </source>
</evidence>
<evidence type="ECO:0000259" key="6">
    <source>
        <dbReference type="PROSITE" id="PS50932"/>
    </source>
</evidence>
<reference evidence="7 8" key="1">
    <citation type="submission" date="2020-08" db="EMBL/GenBank/DDBJ databases">
        <title>Sequencing the genomes of 1000 actinobacteria strains.</title>
        <authorList>
            <person name="Klenk H.-P."/>
        </authorList>
    </citation>
    <scope>NUCLEOTIDE SEQUENCE [LARGE SCALE GENOMIC DNA]</scope>
    <source>
        <strain evidence="7 8">DSM 44230</strain>
    </source>
</reference>
<dbReference type="SMART" id="SM00354">
    <property type="entry name" value="HTH_LACI"/>
    <property type="match status" value="1"/>
</dbReference>
<sequence length="333" mass="35392">MARLAGVSQTTVSLVLSGNKSGICLAETTRRRVLAAAQTLGYAPDPVATRLALARNNILGLYTFTATFPTGVEHSYYPSLAGVEAEAAAQGQDVLLFTGSTGAGQDILRRVRVADGCLFLGRHVPEDQLAVLLAEDYPFVHIGRRDELDGRIPYVGADYVSAAAEVVHGLHALGHRHIRYVRERDEAPSSADRELGVRRAAAATGLDHDDLVHRADAAEITPGLLESWLAAGVTALVTEETDTGAVFTALTRALDALGVDCPSTVSLALLGAPPVTGWRDRRISGFAVPRHEMSRAAVRLLVDLVTGAEHPPHQHLLPCPPRTGDTTGPAPHR</sequence>
<keyword evidence="1" id="KW-0678">Repressor</keyword>
<organism evidence="7 8">
    <name type="scientific">Crossiella cryophila</name>
    <dbReference type="NCBI Taxonomy" id="43355"/>
    <lineage>
        <taxon>Bacteria</taxon>
        <taxon>Bacillati</taxon>
        <taxon>Actinomycetota</taxon>
        <taxon>Actinomycetes</taxon>
        <taxon>Pseudonocardiales</taxon>
        <taxon>Pseudonocardiaceae</taxon>
        <taxon>Crossiella</taxon>
    </lineage>
</organism>
<dbReference type="Gene3D" id="1.10.260.40">
    <property type="entry name" value="lambda repressor-like DNA-binding domains"/>
    <property type="match status" value="1"/>
</dbReference>
<dbReference type="PANTHER" id="PTHR30146">
    <property type="entry name" value="LACI-RELATED TRANSCRIPTIONAL REPRESSOR"/>
    <property type="match status" value="1"/>
</dbReference>
<dbReference type="SUPFAM" id="SSF53822">
    <property type="entry name" value="Periplasmic binding protein-like I"/>
    <property type="match status" value="1"/>
</dbReference>
<dbReference type="PROSITE" id="PS50932">
    <property type="entry name" value="HTH_LACI_2"/>
    <property type="match status" value="1"/>
</dbReference>
<dbReference type="GO" id="GO:0000976">
    <property type="term" value="F:transcription cis-regulatory region binding"/>
    <property type="evidence" value="ECO:0007669"/>
    <property type="project" value="TreeGrafter"/>
</dbReference>
<keyword evidence="8" id="KW-1185">Reference proteome</keyword>
<evidence type="ECO:0000256" key="5">
    <source>
        <dbReference type="SAM" id="MobiDB-lite"/>
    </source>
</evidence>
<dbReference type="InterPro" id="IPR028082">
    <property type="entry name" value="Peripla_BP_I"/>
</dbReference>
<dbReference type="Gene3D" id="3.40.50.2300">
    <property type="match status" value="2"/>
</dbReference>
<dbReference type="SUPFAM" id="SSF47413">
    <property type="entry name" value="lambda repressor-like DNA-binding domains"/>
    <property type="match status" value="1"/>
</dbReference>
<evidence type="ECO:0000256" key="3">
    <source>
        <dbReference type="ARBA" id="ARBA00023125"/>
    </source>
</evidence>
<dbReference type="Pfam" id="PF00356">
    <property type="entry name" value="LacI"/>
    <property type="match status" value="1"/>
</dbReference>